<feature type="transmembrane region" description="Helical" evidence="6">
    <location>
        <begin position="130"/>
        <end position="151"/>
    </location>
</feature>
<dbReference type="InterPro" id="IPR005226">
    <property type="entry name" value="UPF0014_fam"/>
</dbReference>
<keyword evidence="5 6" id="KW-0472">Membrane</keyword>
<name>A0A5M8FKE9_9GAMM</name>
<evidence type="ECO:0000256" key="5">
    <source>
        <dbReference type="ARBA" id="ARBA00023136"/>
    </source>
</evidence>
<keyword evidence="4 6" id="KW-1133">Transmembrane helix</keyword>
<feature type="transmembrane region" description="Helical" evidence="6">
    <location>
        <begin position="95"/>
        <end position="118"/>
    </location>
</feature>
<gene>
    <name evidence="7" type="primary">fetB</name>
    <name evidence="7" type="ORF">F2Q65_09670</name>
</gene>
<dbReference type="GO" id="GO:0005886">
    <property type="term" value="C:plasma membrane"/>
    <property type="evidence" value="ECO:0007669"/>
    <property type="project" value="TreeGrafter"/>
</dbReference>
<dbReference type="PANTHER" id="PTHR30028">
    <property type="entry name" value="UPF0014 INNER MEMBRANE PROTEIN YBBM-RELATED"/>
    <property type="match status" value="1"/>
</dbReference>
<dbReference type="AlphaFoldDB" id="A0A5M8FKE9"/>
<evidence type="ECO:0000313" key="7">
    <source>
        <dbReference type="EMBL" id="KAA6185167.1"/>
    </source>
</evidence>
<dbReference type="Proteomes" id="UP000322981">
    <property type="component" value="Unassembled WGS sequence"/>
</dbReference>
<dbReference type="RefSeq" id="WP_150092828.1">
    <property type="nucleotide sequence ID" value="NZ_JBFUOH010000059.1"/>
</dbReference>
<feature type="transmembrane region" description="Helical" evidence="6">
    <location>
        <begin position="6"/>
        <end position="24"/>
    </location>
</feature>
<dbReference type="PANTHER" id="PTHR30028:SF0">
    <property type="entry name" value="PROTEIN ALUMINUM SENSITIVE 3"/>
    <property type="match status" value="1"/>
</dbReference>
<accession>A0A5M8FKE9</accession>
<dbReference type="EMBL" id="VWXX01000012">
    <property type="protein sequence ID" value="KAA6185167.1"/>
    <property type="molecule type" value="Genomic_DNA"/>
</dbReference>
<evidence type="ECO:0000256" key="1">
    <source>
        <dbReference type="ARBA" id="ARBA00004141"/>
    </source>
</evidence>
<evidence type="ECO:0000313" key="8">
    <source>
        <dbReference type="Proteomes" id="UP000322981"/>
    </source>
</evidence>
<evidence type="ECO:0000256" key="2">
    <source>
        <dbReference type="ARBA" id="ARBA00005268"/>
    </source>
</evidence>
<feature type="transmembrane region" description="Helical" evidence="6">
    <location>
        <begin position="36"/>
        <end position="58"/>
    </location>
</feature>
<evidence type="ECO:0000256" key="3">
    <source>
        <dbReference type="ARBA" id="ARBA00022692"/>
    </source>
</evidence>
<feature type="transmembrane region" description="Helical" evidence="6">
    <location>
        <begin position="64"/>
        <end position="83"/>
    </location>
</feature>
<dbReference type="OrthoDB" id="9791807at2"/>
<comment type="subcellular location">
    <subcellularLocation>
        <location evidence="1">Membrane</location>
        <topology evidence="1">Multi-pass membrane protein</topology>
    </subcellularLocation>
</comment>
<feature type="transmembrane region" description="Helical" evidence="6">
    <location>
        <begin position="225"/>
        <end position="246"/>
    </location>
</feature>
<sequence length="269" mass="28765">MSLIPLGPFDLTLAAGLVLLLAGLSWRLHLGVERRILVAAARSTVQLILLGLVLKVLFETTDPWLIALLALVMLSVAGWEVMARQTRRFRGPWGYGIGASSMFLSSFSITVLALTVIIGVEPWYQPQYLIPLLGMLLGNTMSGIAIALDGLTRQAAEGRGRIEARLLLGASWSEAIADIRRDALRSGLIPIVNAMASAGIVSLPGMMTGQILAGSPPMEAAKYQLLIMFLIAAGTGLGSVAAIWAGSRRLFDDRHRLRLDRLASGRGAA</sequence>
<comment type="caution">
    <text evidence="7">The sequence shown here is derived from an EMBL/GenBank/DDBJ whole genome shotgun (WGS) entry which is preliminary data.</text>
</comment>
<keyword evidence="8" id="KW-1185">Reference proteome</keyword>
<evidence type="ECO:0000256" key="6">
    <source>
        <dbReference type="SAM" id="Phobius"/>
    </source>
</evidence>
<protein>
    <submittedName>
        <fullName evidence="7">Iron export ABC transporter permease subunit FetB</fullName>
    </submittedName>
</protein>
<comment type="similarity">
    <text evidence="2">Belongs to the UPF0014 family.</text>
</comment>
<feature type="transmembrane region" description="Helical" evidence="6">
    <location>
        <begin position="188"/>
        <end position="213"/>
    </location>
</feature>
<dbReference type="Pfam" id="PF03649">
    <property type="entry name" value="UPF0014"/>
    <property type="match status" value="1"/>
</dbReference>
<reference evidence="7 8" key="1">
    <citation type="submission" date="2019-09" db="EMBL/GenBank/DDBJ databases">
        <title>Whole-genome sequence of the purple sulfur bacterium Thiohalocapsa marina DSM 19078.</title>
        <authorList>
            <person name="Kyndt J.A."/>
            <person name="Meyer T.E."/>
        </authorList>
    </citation>
    <scope>NUCLEOTIDE SEQUENCE [LARGE SCALE GENOMIC DNA]</scope>
    <source>
        <strain evidence="7 8">DSM 19078</strain>
    </source>
</reference>
<organism evidence="7 8">
    <name type="scientific">Thiohalocapsa marina</name>
    <dbReference type="NCBI Taxonomy" id="424902"/>
    <lineage>
        <taxon>Bacteria</taxon>
        <taxon>Pseudomonadati</taxon>
        <taxon>Pseudomonadota</taxon>
        <taxon>Gammaproteobacteria</taxon>
        <taxon>Chromatiales</taxon>
        <taxon>Chromatiaceae</taxon>
        <taxon>Thiohalocapsa</taxon>
    </lineage>
</organism>
<proteinExistence type="inferred from homology"/>
<evidence type="ECO:0000256" key="4">
    <source>
        <dbReference type="ARBA" id="ARBA00022989"/>
    </source>
</evidence>
<keyword evidence="3 6" id="KW-0812">Transmembrane</keyword>